<dbReference type="SUPFAM" id="SSF53448">
    <property type="entry name" value="Nucleotide-diphospho-sugar transferases"/>
    <property type="match status" value="1"/>
</dbReference>
<evidence type="ECO:0000256" key="1">
    <source>
        <dbReference type="ARBA" id="ARBA00023157"/>
    </source>
</evidence>
<evidence type="ECO:0000313" key="6">
    <source>
        <dbReference type="Proteomes" id="UP001159363"/>
    </source>
</evidence>
<sequence length="355" mass="39377">MPVCTRLNVIRLPIPAAPGAGEGGIIASPRECVLPLVAANEQVTSARMCRGLEDSGVQLAAISKCEMAHRHEHRILLPPTAYSSIHLRIAPQVGMQQSVNSDSRHRGTHVPLRAPHGGHVCCDLALKDRRAMPLPPGTARHSQGGVREAQRRSGTGKPAYLVLDDTPKKEEIYTVPGFNAILSDEISLNRCKTKKYVVKWSSVSVIVPFHNEHWSTLLRTVVSIINHSQSSLLVKVILVYDASTKEHSKKLLDEYVSKNLPKEKVIHLTERSELIHVCLAGYKQTAGEVLIFLDSHTEANANCPCLTYRGATTSFTKTGCLKQQRQGILQRRGQARSPYSLRRRQQETRRCPSYI</sequence>
<evidence type="ECO:0000259" key="4">
    <source>
        <dbReference type="Pfam" id="PF00535"/>
    </source>
</evidence>
<feature type="domain" description="Glycosyltransferase 2-like" evidence="4">
    <location>
        <begin position="204"/>
        <end position="302"/>
    </location>
</feature>
<dbReference type="Pfam" id="PF00535">
    <property type="entry name" value="Glycos_transf_2"/>
    <property type="match status" value="1"/>
</dbReference>
<organism evidence="5 6">
    <name type="scientific">Dryococelus australis</name>
    <dbReference type="NCBI Taxonomy" id="614101"/>
    <lineage>
        <taxon>Eukaryota</taxon>
        <taxon>Metazoa</taxon>
        <taxon>Ecdysozoa</taxon>
        <taxon>Arthropoda</taxon>
        <taxon>Hexapoda</taxon>
        <taxon>Insecta</taxon>
        <taxon>Pterygota</taxon>
        <taxon>Neoptera</taxon>
        <taxon>Polyneoptera</taxon>
        <taxon>Phasmatodea</taxon>
        <taxon>Verophasmatodea</taxon>
        <taxon>Anareolatae</taxon>
        <taxon>Phasmatidae</taxon>
        <taxon>Eurycanthinae</taxon>
        <taxon>Dryococelus</taxon>
    </lineage>
</organism>
<protein>
    <recommendedName>
        <fullName evidence="4">Glycosyltransferase 2-like domain-containing protein</fullName>
    </recommendedName>
</protein>
<dbReference type="InterPro" id="IPR001173">
    <property type="entry name" value="Glyco_trans_2-like"/>
</dbReference>
<dbReference type="PANTHER" id="PTHR11675">
    <property type="entry name" value="N-ACETYLGALACTOSAMINYLTRANSFERASE"/>
    <property type="match status" value="1"/>
</dbReference>
<keyword evidence="1" id="KW-1015">Disulfide bond</keyword>
<dbReference type="PANTHER" id="PTHR11675:SF134">
    <property type="entry name" value="N-ACETYLGALACTOSAMINYLTRANSFERASE 4-RELATED"/>
    <property type="match status" value="1"/>
</dbReference>
<dbReference type="EMBL" id="JARBHB010000003">
    <property type="protein sequence ID" value="KAJ8890506.1"/>
    <property type="molecule type" value="Genomic_DNA"/>
</dbReference>
<dbReference type="InterPro" id="IPR029044">
    <property type="entry name" value="Nucleotide-diphossugar_trans"/>
</dbReference>
<gene>
    <name evidence="5" type="ORF">PR048_010015</name>
</gene>
<reference evidence="5 6" key="1">
    <citation type="submission" date="2023-02" db="EMBL/GenBank/DDBJ databases">
        <title>LHISI_Scaffold_Assembly.</title>
        <authorList>
            <person name="Stuart O.P."/>
            <person name="Cleave R."/>
            <person name="Magrath M.J.L."/>
            <person name="Mikheyev A.S."/>
        </authorList>
    </citation>
    <scope>NUCLEOTIDE SEQUENCE [LARGE SCALE GENOMIC DNA]</scope>
    <source>
        <strain evidence="5">Daus_M_001</strain>
        <tissue evidence="5">Leg muscle</tissue>
    </source>
</reference>
<keyword evidence="6" id="KW-1185">Reference proteome</keyword>
<name>A0ABQ9I1I7_9NEOP</name>
<dbReference type="Proteomes" id="UP001159363">
    <property type="component" value="Chromosome 3"/>
</dbReference>
<evidence type="ECO:0000256" key="2">
    <source>
        <dbReference type="ARBA" id="ARBA00023180"/>
    </source>
</evidence>
<feature type="region of interest" description="Disordered" evidence="3">
    <location>
        <begin position="135"/>
        <end position="160"/>
    </location>
</feature>
<evidence type="ECO:0000313" key="5">
    <source>
        <dbReference type="EMBL" id="KAJ8890506.1"/>
    </source>
</evidence>
<evidence type="ECO:0000256" key="3">
    <source>
        <dbReference type="SAM" id="MobiDB-lite"/>
    </source>
</evidence>
<comment type="caution">
    <text evidence="5">The sequence shown here is derived from an EMBL/GenBank/DDBJ whole genome shotgun (WGS) entry which is preliminary data.</text>
</comment>
<accession>A0ABQ9I1I7</accession>
<proteinExistence type="predicted"/>
<dbReference type="Gene3D" id="3.90.550.10">
    <property type="entry name" value="Spore Coat Polysaccharide Biosynthesis Protein SpsA, Chain A"/>
    <property type="match status" value="1"/>
</dbReference>
<keyword evidence="2" id="KW-0325">Glycoprotein</keyword>